<accession>J7LLM5</accession>
<reference evidence="1" key="1">
    <citation type="journal article" date="2012" name="J. Virol.">
        <title>High variety of known and new RNA and DNA viruses of diverse origins in untreated sewage.</title>
        <authorList>
            <person name="Ng T.F."/>
            <person name="Marine R."/>
            <person name="Wang C."/>
            <person name="Simmonds P."/>
            <person name="Kapusinszky B."/>
            <person name="Bodhidatta L."/>
            <person name="Oderinde B.S."/>
            <person name="Wommack K.E."/>
            <person name="Delwart E."/>
        </authorList>
    </citation>
    <scope>NUCLEOTIDE SEQUENCE</scope>
    <source>
        <strain evidence="1">SecaliV</strain>
    </source>
</reference>
<reference evidence="1" key="2">
    <citation type="submission" date="2012-04" db="EMBL/GenBank/DDBJ databases">
        <authorList>
            <person name="Depkat-Jakob P."/>
        </authorList>
    </citation>
    <scope>NUCLEOTIDE SEQUENCE</scope>
    <source>
        <strain evidence="1">SecaliV</strain>
    </source>
</reference>
<proteinExistence type="predicted"/>
<protein>
    <submittedName>
        <fullName evidence="1">ORF4</fullName>
    </submittedName>
</protein>
<sequence length="234" mass="26378">MLFEAADESFEFTKDAFDMTKDMKSPMSINEKALGTEDMPPSYEEAVRDVNTDDAPLTDQTSHLFHMPNFHPIVHLGGGHGAISTSMRDSTMLQMQTNQQAWKTQENQQMYNIHSELSNQAFNQKSSLSAQSFNQNSQLMQQANVEKMGDWADQTAIMAQVFSRNGMPAYLAFDPSQMSHYSPDTVVTPGGMPTNLNPGTVPMQLPVPPQPPVSKLYILFIFNFFRCKYFIRNS</sequence>
<evidence type="ECO:0000313" key="1">
    <source>
        <dbReference type="EMBL" id="AFR11846.1"/>
    </source>
</evidence>
<organism evidence="1">
    <name type="scientific">Secalivirus</name>
    <dbReference type="NCBI Taxonomy" id="1224520"/>
    <lineage>
        <taxon>Viruses</taxon>
        <taxon>Riboviria</taxon>
        <taxon>Orthornavirae</taxon>
        <taxon>Pisuviricota</taxon>
        <taxon>Pisoniviricetes</taxon>
        <taxon>Picornavirales</taxon>
        <taxon>Caliciviridae</taxon>
    </lineage>
</organism>
<name>J7LLM5_9CALI</name>
<dbReference type="EMBL" id="JQ898339">
    <property type="protein sequence ID" value="AFR11846.1"/>
    <property type="molecule type" value="Genomic_RNA"/>
</dbReference>